<gene>
    <name evidence="3" type="ORF">CWI81_02165</name>
</gene>
<accession>A0A432ZJ63</accession>
<keyword evidence="4" id="KW-1185">Reference proteome</keyword>
<evidence type="ECO:0000313" key="3">
    <source>
        <dbReference type="EMBL" id="RUO77312.1"/>
    </source>
</evidence>
<dbReference type="AlphaFoldDB" id="A0A432ZJ63"/>
<dbReference type="PROSITE" id="PS51257">
    <property type="entry name" value="PROKAR_LIPOPROTEIN"/>
    <property type="match status" value="1"/>
</dbReference>
<protein>
    <recommendedName>
        <fullName evidence="5">DUF3192 domain-containing protein</fullName>
    </recommendedName>
</protein>
<dbReference type="Pfam" id="PF11399">
    <property type="entry name" value="DUF3192"/>
    <property type="match status" value="1"/>
</dbReference>
<evidence type="ECO:0000256" key="1">
    <source>
        <dbReference type="ARBA" id="ARBA00022729"/>
    </source>
</evidence>
<dbReference type="Gene3D" id="3.30.1450.10">
    <property type="match status" value="1"/>
</dbReference>
<evidence type="ECO:0000313" key="4">
    <source>
        <dbReference type="Proteomes" id="UP000287908"/>
    </source>
</evidence>
<reference evidence="3 4" key="1">
    <citation type="journal article" date="2011" name="Front. Microbiol.">
        <title>Genomic signatures of strain selection and enhancement in Bacillus atrophaeus var. globigii, a historical biowarfare simulant.</title>
        <authorList>
            <person name="Gibbons H.S."/>
            <person name="Broomall S.M."/>
            <person name="McNew L.A."/>
            <person name="Daligault H."/>
            <person name="Chapman C."/>
            <person name="Bruce D."/>
            <person name="Karavis M."/>
            <person name="Krepps M."/>
            <person name="McGregor P.A."/>
            <person name="Hong C."/>
            <person name="Park K.H."/>
            <person name="Akmal A."/>
            <person name="Feldman A."/>
            <person name="Lin J.S."/>
            <person name="Chang W.E."/>
            <person name="Higgs B.W."/>
            <person name="Demirev P."/>
            <person name="Lindquist J."/>
            <person name="Liem A."/>
            <person name="Fochler E."/>
            <person name="Read T.D."/>
            <person name="Tapia R."/>
            <person name="Johnson S."/>
            <person name="Bishop-Lilly K.A."/>
            <person name="Detter C."/>
            <person name="Han C."/>
            <person name="Sozhamannan S."/>
            <person name="Rosenzweig C.N."/>
            <person name="Skowronski E.W."/>
        </authorList>
    </citation>
    <scope>NUCLEOTIDE SEQUENCE [LARGE SCALE GENOMIC DNA]</scope>
    <source>
        <strain evidence="3 4">CL-SP19</strain>
    </source>
</reference>
<name>A0A432ZJ63_9GAMM</name>
<dbReference type="RefSeq" id="WP_126783587.1">
    <property type="nucleotide sequence ID" value="NZ_PIQF01000001.1"/>
</dbReference>
<dbReference type="InterPro" id="IPR021534">
    <property type="entry name" value="DUF3192"/>
</dbReference>
<dbReference type="OrthoDB" id="6399368at2"/>
<dbReference type="InterPro" id="IPR037873">
    <property type="entry name" value="BamE-like"/>
</dbReference>
<proteinExistence type="predicted"/>
<feature type="signal peptide" evidence="2">
    <location>
        <begin position="1"/>
        <end position="19"/>
    </location>
</feature>
<evidence type="ECO:0000256" key="2">
    <source>
        <dbReference type="SAM" id="SignalP"/>
    </source>
</evidence>
<organism evidence="3 4">
    <name type="scientific">Idiomarina seosinensis</name>
    <dbReference type="NCBI Taxonomy" id="281739"/>
    <lineage>
        <taxon>Bacteria</taxon>
        <taxon>Pseudomonadati</taxon>
        <taxon>Pseudomonadota</taxon>
        <taxon>Gammaproteobacteria</taxon>
        <taxon>Alteromonadales</taxon>
        <taxon>Idiomarinaceae</taxon>
        <taxon>Idiomarina</taxon>
    </lineage>
</organism>
<evidence type="ECO:0008006" key="5">
    <source>
        <dbReference type="Google" id="ProtNLM"/>
    </source>
</evidence>
<sequence length="125" mass="14180">MKKLPLLAAVVVSSLALQGCVVVTESGWEKGEAQYDGHKQERENRDQIAALPMELSVTEVKQRLGTPEFTDRWQQEHDYQVLYYRTHRTKADGMTTRDECTPLVFVNGELTGTGELALDRVKKSR</sequence>
<comment type="caution">
    <text evidence="3">The sequence shown here is derived from an EMBL/GenBank/DDBJ whole genome shotgun (WGS) entry which is preliminary data.</text>
</comment>
<dbReference type="EMBL" id="PIQF01000001">
    <property type="protein sequence ID" value="RUO77312.1"/>
    <property type="molecule type" value="Genomic_DNA"/>
</dbReference>
<keyword evidence="1 2" id="KW-0732">Signal</keyword>
<feature type="chain" id="PRO_5019352366" description="DUF3192 domain-containing protein" evidence="2">
    <location>
        <begin position="20"/>
        <end position="125"/>
    </location>
</feature>
<dbReference type="Proteomes" id="UP000287908">
    <property type="component" value="Unassembled WGS sequence"/>
</dbReference>